<dbReference type="FunFam" id="3.30.160.60:FF:000097">
    <property type="entry name" value="Zinc finger protein"/>
    <property type="match status" value="1"/>
</dbReference>
<evidence type="ECO:0000256" key="3">
    <source>
        <dbReference type="ARBA" id="ARBA00022723"/>
    </source>
</evidence>
<evidence type="ECO:0000313" key="14">
    <source>
        <dbReference type="EMBL" id="KAK3915495.1"/>
    </source>
</evidence>
<keyword evidence="5 12" id="KW-0863">Zinc-finger</keyword>
<dbReference type="FunFam" id="3.30.160.60:FF:000145">
    <property type="entry name" value="Zinc finger protein 574"/>
    <property type="match status" value="1"/>
</dbReference>
<dbReference type="PANTHER" id="PTHR24388">
    <property type="entry name" value="ZINC FINGER PROTEIN"/>
    <property type="match status" value="1"/>
</dbReference>
<comment type="similarity">
    <text evidence="11">Belongs to the snail C2H2-type zinc-finger protein family.</text>
</comment>
<evidence type="ECO:0000256" key="10">
    <source>
        <dbReference type="ARBA" id="ARBA00023242"/>
    </source>
</evidence>
<protein>
    <submittedName>
        <fullName evidence="14">Zinc finger protein 311</fullName>
    </submittedName>
</protein>
<organism evidence="14 15">
    <name type="scientific">Frankliniella fusca</name>
    <dbReference type="NCBI Taxonomy" id="407009"/>
    <lineage>
        <taxon>Eukaryota</taxon>
        <taxon>Metazoa</taxon>
        <taxon>Ecdysozoa</taxon>
        <taxon>Arthropoda</taxon>
        <taxon>Hexapoda</taxon>
        <taxon>Insecta</taxon>
        <taxon>Pterygota</taxon>
        <taxon>Neoptera</taxon>
        <taxon>Paraneoptera</taxon>
        <taxon>Thysanoptera</taxon>
        <taxon>Terebrantia</taxon>
        <taxon>Thripoidea</taxon>
        <taxon>Thripidae</taxon>
        <taxon>Frankliniella</taxon>
    </lineage>
</organism>
<feature type="domain" description="C2H2-type" evidence="13">
    <location>
        <begin position="90"/>
        <end position="117"/>
    </location>
</feature>
<keyword evidence="15" id="KW-1185">Reference proteome</keyword>
<dbReference type="PROSITE" id="PS50157">
    <property type="entry name" value="ZINC_FINGER_C2H2_2"/>
    <property type="match status" value="3"/>
</dbReference>
<dbReference type="GO" id="GO:0000981">
    <property type="term" value="F:DNA-binding transcription factor activity, RNA polymerase II-specific"/>
    <property type="evidence" value="ECO:0007669"/>
    <property type="project" value="TreeGrafter"/>
</dbReference>
<comment type="caution">
    <text evidence="14">The sequence shown here is derived from an EMBL/GenBank/DDBJ whole genome shotgun (WGS) entry which is preliminary data.</text>
</comment>
<evidence type="ECO:0000256" key="9">
    <source>
        <dbReference type="ARBA" id="ARBA00023163"/>
    </source>
</evidence>
<evidence type="ECO:0000256" key="6">
    <source>
        <dbReference type="ARBA" id="ARBA00022833"/>
    </source>
</evidence>
<keyword evidence="8" id="KW-0238">DNA-binding</keyword>
<dbReference type="Pfam" id="PF00096">
    <property type="entry name" value="zf-C2H2"/>
    <property type="match status" value="3"/>
</dbReference>
<dbReference type="Proteomes" id="UP001219518">
    <property type="component" value="Unassembled WGS sequence"/>
</dbReference>
<comment type="subcellular location">
    <subcellularLocation>
        <location evidence="2">Nucleus</location>
    </subcellularLocation>
</comment>
<proteinExistence type="inferred from homology"/>
<evidence type="ECO:0000256" key="2">
    <source>
        <dbReference type="ARBA" id="ARBA00004123"/>
    </source>
</evidence>
<keyword evidence="9" id="KW-0804">Transcription</keyword>
<keyword evidence="7" id="KW-0805">Transcription regulation</keyword>
<dbReference type="InterPro" id="IPR036236">
    <property type="entry name" value="Znf_C2H2_sf"/>
</dbReference>
<reference evidence="14" key="1">
    <citation type="submission" date="2021-07" db="EMBL/GenBank/DDBJ databases">
        <authorList>
            <person name="Catto M.A."/>
            <person name="Jacobson A."/>
            <person name="Kennedy G."/>
            <person name="Labadie P."/>
            <person name="Hunt B.G."/>
            <person name="Srinivasan R."/>
        </authorList>
    </citation>
    <scope>NUCLEOTIDE SEQUENCE</scope>
    <source>
        <strain evidence="14">PL_HMW_Pooled</strain>
        <tissue evidence="14">Head</tissue>
    </source>
</reference>
<dbReference type="EMBL" id="JAHWGI010000440">
    <property type="protein sequence ID" value="KAK3915495.1"/>
    <property type="molecule type" value="Genomic_DNA"/>
</dbReference>
<evidence type="ECO:0000256" key="8">
    <source>
        <dbReference type="ARBA" id="ARBA00023125"/>
    </source>
</evidence>
<evidence type="ECO:0000256" key="4">
    <source>
        <dbReference type="ARBA" id="ARBA00022737"/>
    </source>
</evidence>
<sequence>MVVYILCNASIWILTQRGSIVAGFPCRECEKTFPSKYARRKHEQVSHMGRLMHEYPLELMESLALEGLGPARKPRRCSSRPAPAEVDRPHKCSTCPAAFFKPSALRDHMLVHTGERPFLCDLCGTSFTQKSKRKKHLFIRHGLVS</sequence>
<evidence type="ECO:0000256" key="5">
    <source>
        <dbReference type="ARBA" id="ARBA00022771"/>
    </source>
</evidence>
<keyword evidence="4" id="KW-0677">Repeat</keyword>
<feature type="domain" description="C2H2-type" evidence="13">
    <location>
        <begin position="118"/>
        <end position="141"/>
    </location>
</feature>
<evidence type="ECO:0000256" key="11">
    <source>
        <dbReference type="ARBA" id="ARBA00037948"/>
    </source>
</evidence>
<evidence type="ECO:0000259" key="13">
    <source>
        <dbReference type="PROSITE" id="PS50157"/>
    </source>
</evidence>
<dbReference type="GO" id="GO:0008270">
    <property type="term" value="F:zinc ion binding"/>
    <property type="evidence" value="ECO:0007669"/>
    <property type="project" value="UniProtKB-KW"/>
</dbReference>
<comment type="function">
    <text evidence="1">May be involved in transcriptional regulation.</text>
</comment>
<keyword evidence="3" id="KW-0479">Metal-binding</keyword>
<dbReference type="SMART" id="SM00355">
    <property type="entry name" value="ZnF_C2H2"/>
    <property type="match status" value="3"/>
</dbReference>
<gene>
    <name evidence="14" type="ORF">KUF71_005802</name>
</gene>
<evidence type="ECO:0000313" key="15">
    <source>
        <dbReference type="Proteomes" id="UP001219518"/>
    </source>
</evidence>
<feature type="domain" description="C2H2-type" evidence="13">
    <location>
        <begin position="24"/>
        <end position="52"/>
    </location>
</feature>
<dbReference type="InterPro" id="IPR050527">
    <property type="entry name" value="Snail/Krueppel_Znf"/>
</dbReference>
<keyword evidence="10" id="KW-0539">Nucleus</keyword>
<evidence type="ECO:0000256" key="1">
    <source>
        <dbReference type="ARBA" id="ARBA00003767"/>
    </source>
</evidence>
<dbReference type="PROSITE" id="PS00028">
    <property type="entry name" value="ZINC_FINGER_C2H2_1"/>
    <property type="match status" value="3"/>
</dbReference>
<dbReference type="AlphaFoldDB" id="A0AAE1H7Z7"/>
<dbReference type="PANTHER" id="PTHR24388:SF54">
    <property type="entry name" value="PROTEIN ESCARGOT"/>
    <property type="match status" value="1"/>
</dbReference>
<evidence type="ECO:0000256" key="7">
    <source>
        <dbReference type="ARBA" id="ARBA00023015"/>
    </source>
</evidence>
<reference evidence="14" key="2">
    <citation type="journal article" date="2023" name="BMC Genomics">
        <title>Pest status, molecular evolution, and epigenetic factors derived from the genome assembly of Frankliniella fusca, a thysanopteran phytovirus vector.</title>
        <authorList>
            <person name="Catto M.A."/>
            <person name="Labadie P.E."/>
            <person name="Jacobson A.L."/>
            <person name="Kennedy G.G."/>
            <person name="Srinivasan R."/>
            <person name="Hunt B.G."/>
        </authorList>
    </citation>
    <scope>NUCLEOTIDE SEQUENCE</scope>
    <source>
        <strain evidence="14">PL_HMW_Pooled</strain>
    </source>
</reference>
<keyword evidence="6" id="KW-0862">Zinc</keyword>
<dbReference type="GO" id="GO:0000978">
    <property type="term" value="F:RNA polymerase II cis-regulatory region sequence-specific DNA binding"/>
    <property type="evidence" value="ECO:0007669"/>
    <property type="project" value="TreeGrafter"/>
</dbReference>
<accession>A0AAE1H7Z7</accession>
<evidence type="ECO:0000256" key="12">
    <source>
        <dbReference type="PROSITE-ProRule" id="PRU00042"/>
    </source>
</evidence>
<dbReference type="GO" id="GO:0005634">
    <property type="term" value="C:nucleus"/>
    <property type="evidence" value="ECO:0007669"/>
    <property type="project" value="UniProtKB-SubCell"/>
</dbReference>
<dbReference type="Gene3D" id="3.30.160.60">
    <property type="entry name" value="Classic Zinc Finger"/>
    <property type="match status" value="2"/>
</dbReference>
<name>A0AAE1H7Z7_9NEOP</name>
<dbReference type="SUPFAM" id="SSF57667">
    <property type="entry name" value="beta-beta-alpha zinc fingers"/>
    <property type="match status" value="1"/>
</dbReference>
<dbReference type="InterPro" id="IPR013087">
    <property type="entry name" value="Znf_C2H2_type"/>
</dbReference>